<dbReference type="SUPFAM" id="SSF55874">
    <property type="entry name" value="ATPase domain of HSP90 chaperone/DNA topoisomerase II/histidine kinase"/>
    <property type="match status" value="1"/>
</dbReference>
<keyword evidence="9" id="KW-0812">Transmembrane</keyword>
<dbReference type="EC" id="2.7.13.3" evidence="2"/>
<keyword evidence="9" id="KW-1133">Transmembrane helix</keyword>
<evidence type="ECO:0000313" key="12">
    <source>
        <dbReference type="Proteomes" id="UP000316541"/>
    </source>
</evidence>
<proteinExistence type="predicted"/>
<evidence type="ECO:0000256" key="2">
    <source>
        <dbReference type="ARBA" id="ARBA00012438"/>
    </source>
</evidence>
<dbReference type="InterPro" id="IPR003594">
    <property type="entry name" value="HATPase_dom"/>
</dbReference>
<dbReference type="InterPro" id="IPR011712">
    <property type="entry name" value="Sig_transdc_His_kin_sub3_dim/P"/>
</dbReference>
<comment type="catalytic activity">
    <reaction evidence="1">
        <text>ATP + protein L-histidine = ADP + protein N-phospho-L-histidine.</text>
        <dbReference type="EC" id="2.7.13.3"/>
    </reaction>
</comment>
<dbReference type="AlphaFoldDB" id="A0A544YV40"/>
<dbReference type="SMART" id="SM00387">
    <property type="entry name" value="HATPase_c"/>
    <property type="match status" value="1"/>
</dbReference>
<comment type="caution">
    <text evidence="11">The sequence shown here is derived from an EMBL/GenBank/DDBJ whole genome shotgun (WGS) entry which is preliminary data.</text>
</comment>
<dbReference type="PANTHER" id="PTHR24421:SF10">
    <property type="entry name" value="NITRATE_NITRITE SENSOR PROTEIN NARQ"/>
    <property type="match status" value="1"/>
</dbReference>
<evidence type="ECO:0000256" key="5">
    <source>
        <dbReference type="ARBA" id="ARBA00022741"/>
    </source>
</evidence>
<gene>
    <name evidence="11" type="ORF">FLX08_15395</name>
</gene>
<keyword evidence="7" id="KW-0067">ATP-binding</keyword>
<evidence type="ECO:0000256" key="8">
    <source>
        <dbReference type="ARBA" id="ARBA00023012"/>
    </source>
</evidence>
<name>A0A544YV40_9ACTN</name>
<evidence type="ECO:0000256" key="3">
    <source>
        <dbReference type="ARBA" id="ARBA00022553"/>
    </source>
</evidence>
<evidence type="ECO:0000313" key="11">
    <source>
        <dbReference type="EMBL" id="TQS20619.1"/>
    </source>
</evidence>
<keyword evidence="5" id="KW-0547">Nucleotide-binding</keyword>
<keyword evidence="4" id="KW-0808">Transferase</keyword>
<organism evidence="11 12">
    <name type="scientific">Microbispora hainanensis</name>
    <dbReference type="NCBI Taxonomy" id="568844"/>
    <lineage>
        <taxon>Bacteria</taxon>
        <taxon>Bacillati</taxon>
        <taxon>Actinomycetota</taxon>
        <taxon>Actinomycetes</taxon>
        <taxon>Streptosporangiales</taxon>
        <taxon>Streptosporangiaceae</taxon>
        <taxon>Microbispora</taxon>
    </lineage>
</organism>
<evidence type="ECO:0000256" key="7">
    <source>
        <dbReference type="ARBA" id="ARBA00022840"/>
    </source>
</evidence>
<feature type="transmembrane region" description="Helical" evidence="9">
    <location>
        <begin position="119"/>
        <end position="138"/>
    </location>
</feature>
<dbReference type="InterPro" id="IPR050482">
    <property type="entry name" value="Sensor_HK_TwoCompSys"/>
</dbReference>
<dbReference type="InterPro" id="IPR036890">
    <property type="entry name" value="HATPase_C_sf"/>
</dbReference>
<dbReference type="GO" id="GO:0016020">
    <property type="term" value="C:membrane"/>
    <property type="evidence" value="ECO:0007669"/>
    <property type="project" value="InterPro"/>
</dbReference>
<evidence type="ECO:0000256" key="4">
    <source>
        <dbReference type="ARBA" id="ARBA00022679"/>
    </source>
</evidence>
<dbReference type="EMBL" id="VIRM01000016">
    <property type="protein sequence ID" value="TQS20619.1"/>
    <property type="molecule type" value="Genomic_DNA"/>
</dbReference>
<keyword evidence="9" id="KW-0472">Membrane</keyword>
<sequence>MRPRKAVRPWQTVRLRKSVRPWQTDALITAAMLTLGVAGTYGRLSSSGLTERPLDPLGLVLIVVASLVLVWRRGAPVPVGVVTVACAIAYYGARYPGIFAAGPALIAIYTAATAGRRRLAIGLAVALAGGIAVPVALADADPEPGGLSLLSGWLVAMVVLGEVTKNRRAYLREVEQRAIQAELTREEAALRRAGEERLWIAQELHDTLTHTISVINVQTSVALQTLERDPALTHRALLAVKESGKEAMHELRATLGVLRQADTDGPEVGLARLPRLVDRAEAAGLPVTTSTIGTRREVPPEVDRAAYRIVQEAFTNVLRHAGAASVTVTIEYAADMIKLSVEDDGQTTTGTADNGMGLIGMRERAVALGGSLTAGPRPGGGFAVRAELPTAAAP</sequence>
<feature type="transmembrane region" description="Helical" evidence="9">
    <location>
        <begin position="56"/>
        <end position="73"/>
    </location>
</feature>
<dbReference type="Proteomes" id="UP000316541">
    <property type="component" value="Unassembled WGS sequence"/>
</dbReference>
<keyword evidence="3" id="KW-0597">Phosphoprotein</keyword>
<dbReference type="Pfam" id="PF02518">
    <property type="entry name" value="HATPase_c"/>
    <property type="match status" value="1"/>
</dbReference>
<feature type="transmembrane region" description="Helical" evidence="9">
    <location>
        <begin position="144"/>
        <end position="163"/>
    </location>
</feature>
<accession>A0A544YV40</accession>
<feature type="domain" description="Histidine kinase/HSP90-like ATPase" evidence="10">
    <location>
        <begin position="301"/>
        <end position="392"/>
    </location>
</feature>
<dbReference type="GO" id="GO:0046983">
    <property type="term" value="F:protein dimerization activity"/>
    <property type="evidence" value="ECO:0007669"/>
    <property type="project" value="InterPro"/>
</dbReference>
<reference evidence="11 12" key="1">
    <citation type="submission" date="2019-07" db="EMBL/GenBank/DDBJ databases">
        <title>Microbispora hainanensis DSM 45428.</title>
        <authorList>
            <person name="Thawai C."/>
        </authorList>
    </citation>
    <scope>NUCLEOTIDE SEQUENCE [LARGE SCALE GENOMIC DNA]</scope>
    <source>
        <strain evidence="11 12">DSM 45428</strain>
    </source>
</reference>
<protein>
    <recommendedName>
        <fullName evidence="2">histidine kinase</fullName>
        <ecNumber evidence="2">2.7.13.3</ecNumber>
    </recommendedName>
</protein>
<evidence type="ECO:0000256" key="9">
    <source>
        <dbReference type="SAM" id="Phobius"/>
    </source>
</evidence>
<dbReference type="Pfam" id="PF23539">
    <property type="entry name" value="DUF7134"/>
    <property type="match status" value="1"/>
</dbReference>
<dbReference type="CDD" id="cd16917">
    <property type="entry name" value="HATPase_UhpB-NarQ-NarX-like"/>
    <property type="match status" value="1"/>
</dbReference>
<evidence type="ECO:0000256" key="6">
    <source>
        <dbReference type="ARBA" id="ARBA00022777"/>
    </source>
</evidence>
<dbReference type="InterPro" id="IPR055558">
    <property type="entry name" value="DUF7134"/>
</dbReference>
<dbReference type="GO" id="GO:0000155">
    <property type="term" value="F:phosphorelay sensor kinase activity"/>
    <property type="evidence" value="ECO:0007669"/>
    <property type="project" value="InterPro"/>
</dbReference>
<dbReference type="Gene3D" id="3.30.565.10">
    <property type="entry name" value="Histidine kinase-like ATPase, C-terminal domain"/>
    <property type="match status" value="1"/>
</dbReference>
<dbReference type="GO" id="GO:0005524">
    <property type="term" value="F:ATP binding"/>
    <property type="evidence" value="ECO:0007669"/>
    <property type="project" value="UniProtKB-KW"/>
</dbReference>
<dbReference type="Gene3D" id="1.20.5.1930">
    <property type="match status" value="1"/>
</dbReference>
<dbReference type="Pfam" id="PF07730">
    <property type="entry name" value="HisKA_3"/>
    <property type="match status" value="1"/>
</dbReference>
<evidence type="ECO:0000259" key="10">
    <source>
        <dbReference type="SMART" id="SM00387"/>
    </source>
</evidence>
<keyword evidence="8" id="KW-0902">Two-component regulatory system</keyword>
<feature type="transmembrane region" description="Helical" evidence="9">
    <location>
        <begin position="93"/>
        <end position="112"/>
    </location>
</feature>
<evidence type="ECO:0000256" key="1">
    <source>
        <dbReference type="ARBA" id="ARBA00000085"/>
    </source>
</evidence>
<keyword evidence="6 11" id="KW-0418">Kinase</keyword>
<dbReference type="PANTHER" id="PTHR24421">
    <property type="entry name" value="NITRATE/NITRITE SENSOR PROTEIN NARX-RELATED"/>
    <property type="match status" value="1"/>
</dbReference>